<evidence type="ECO:0000259" key="3">
    <source>
        <dbReference type="Pfam" id="PF24986"/>
    </source>
</evidence>
<dbReference type="FunFam" id="2.30.30.240:FF:000002">
    <property type="entry name" value="Ribosome maturation factor rimM"/>
    <property type="match status" value="1"/>
</dbReference>
<dbReference type="GO" id="GO:0043022">
    <property type="term" value="F:ribosome binding"/>
    <property type="evidence" value="ECO:0007669"/>
    <property type="project" value="InterPro"/>
</dbReference>
<dbReference type="EMBL" id="JACBKZ010000008">
    <property type="protein sequence ID" value="KAF5944021.1"/>
    <property type="molecule type" value="Genomic_DNA"/>
</dbReference>
<dbReference type="PANTHER" id="PTHR11952">
    <property type="entry name" value="UDP- GLUCOSE PYROPHOSPHORYLASE"/>
    <property type="match status" value="1"/>
</dbReference>
<dbReference type="GO" id="GO:0006048">
    <property type="term" value="P:UDP-N-acetylglucosamine biosynthetic process"/>
    <property type="evidence" value="ECO:0007669"/>
    <property type="project" value="TreeGrafter"/>
</dbReference>
<sequence>MIVHTLKSIRGILSTRPLPGGNNIVVSWPLPGDNNTVVSWPSPKGNNTVTQVNRRITRPKLLPDQRPLAIQRLLAGYDAKPITVSLGHEMLNEHIRVEDDTTVATSKTNPVVVDKKVRGKVHAIGQEDNRFMVRPTKQWKYTLLEFATFRFSHTLLGDATMQSPSLICSRNSLCPSLSLSTSQRFTVPFRNRCIDAVVAPSCLRRLPLNCSQIHLSNLTPLHSTGSYEFMPLQLLKDVFKPAAVVVSTQESIETSKGEPGFVEIGYICSVHGLQGEVRVKPNTDFPELRFSKPGRRRLRQEVSGRETIQELELLEGRGHPGQKGWIVKFSEIDTVEQAQQLIGSTIVVTEEDKPELEEGEYYSRDLVGMRVSLKESGEPVGTVVNVFNSGASDLLYVMLNSSTAGRPKSEAGASGPFVWIPFVEAIVPNVDMNKREMLITPPKGLLELNIRSDERSKKERRQLEWKERKKFQQRLIAAKKKLCELEQKHVFHGFRYGEKAQRSLLADQIVGVNSKLLQQALQNIEIPSKRWTLDEFIEGNLAKHVRSALKISDECLSNSGCGEKSNARSKLQEKGHLLTSEGKVAIVLYMNDFQRQESGFATDLVDKAEDSSCLLVEAFFHDNLRFVKIEDRASIPLILVCPAHEIHFLRNIFASHNHFAFDSKKVWFLEEEKLPVVSNSLEEQNSHKILMKSPWEILQTPVGSGGIISLLSSDNILQNLSEMGVEYIEVCSVNLRNVGGYTLLGLVSTCEANIGFQILDIMNYLEDNFDMVFSMKFMKHLTKQIIKSSFMQSLSHTHMSRRLIKNGSTLSPPLRTLTSFAVRFINIVDFVYIAMYAIFGMFGIVKRIKQFGRKEIQFRNLRKSNVIQTKKSYTMINIYFKQIFGNVNVIYSKNKLAALWRGVKCNNSGMVWFNFEIMISIKKFKTHN</sequence>
<dbReference type="GO" id="GO:0003977">
    <property type="term" value="F:UDP-N-acetylglucosamine diphosphorylase activity"/>
    <property type="evidence" value="ECO:0007669"/>
    <property type="project" value="TreeGrafter"/>
</dbReference>
<comment type="caution">
    <text evidence="4">The sequence shown here is derived from an EMBL/GenBank/DDBJ whole genome shotgun (WGS) entry which is preliminary data.</text>
</comment>
<organism evidence="4 5">
    <name type="scientific">Camellia sinensis</name>
    <name type="common">Tea plant</name>
    <name type="synonym">Thea sinensis</name>
    <dbReference type="NCBI Taxonomy" id="4442"/>
    <lineage>
        <taxon>Eukaryota</taxon>
        <taxon>Viridiplantae</taxon>
        <taxon>Streptophyta</taxon>
        <taxon>Embryophyta</taxon>
        <taxon>Tracheophyta</taxon>
        <taxon>Spermatophyta</taxon>
        <taxon>Magnoliopsida</taxon>
        <taxon>eudicotyledons</taxon>
        <taxon>Gunneridae</taxon>
        <taxon>Pentapetalae</taxon>
        <taxon>asterids</taxon>
        <taxon>Ericales</taxon>
        <taxon>Theaceae</taxon>
        <taxon>Camellia</taxon>
    </lineage>
</organism>
<keyword evidence="1" id="KW-0812">Transmembrane</keyword>
<dbReference type="Pfam" id="PF01782">
    <property type="entry name" value="RimM"/>
    <property type="match status" value="1"/>
</dbReference>
<dbReference type="NCBIfam" id="TIGR02273">
    <property type="entry name" value="16S_RimM"/>
    <property type="match status" value="1"/>
</dbReference>
<evidence type="ECO:0000313" key="5">
    <source>
        <dbReference type="Proteomes" id="UP000593564"/>
    </source>
</evidence>
<dbReference type="InterPro" id="IPR002676">
    <property type="entry name" value="RimM_N"/>
</dbReference>
<dbReference type="Pfam" id="PF24986">
    <property type="entry name" value="PRC_RimM"/>
    <property type="match status" value="1"/>
</dbReference>
<dbReference type="AlphaFoldDB" id="A0A7J7GVR0"/>
<proteinExistence type="inferred from homology"/>
<dbReference type="InterPro" id="IPR029044">
    <property type="entry name" value="Nucleotide-diphossugar_trans"/>
</dbReference>
<name>A0A7J7GVR0_CAMSI</name>
<evidence type="ECO:0000313" key="4">
    <source>
        <dbReference type="EMBL" id="KAF5944021.1"/>
    </source>
</evidence>
<protein>
    <recommendedName>
        <fullName evidence="6">RimM N-terminal domain-containing protein</fullName>
    </recommendedName>
</protein>
<accession>A0A7J7GVR0</accession>
<dbReference type="GO" id="GO:0006364">
    <property type="term" value="P:rRNA processing"/>
    <property type="evidence" value="ECO:0007669"/>
    <property type="project" value="InterPro"/>
</dbReference>
<keyword evidence="1" id="KW-0472">Membrane</keyword>
<reference evidence="5" key="1">
    <citation type="journal article" date="2020" name="Nat. Commun.">
        <title>Genome assembly of wild tea tree DASZ reveals pedigree and selection history of tea varieties.</title>
        <authorList>
            <person name="Zhang W."/>
            <person name="Zhang Y."/>
            <person name="Qiu H."/>
            <person name="Guo Y."/>
            <person name="Wan H."/>
            <person name="Zhang X."/>
            <person name="Scossa F."/>
            <person name="Alseekh S."/>
            <person name="Zhang Q."/>
            <person name="Wang P."/>
            <person name="Xu L."/>
            <person name="Schmidt M.H."/>
            <person name="Jia X."/>
            <person name="Li D."/>
            <person name="Zhu A."/>
            <person name="Guo F."/>
            <person name="Chen W."/>
            <person name="Ni D."/>
            <person name="Usadel B."/>
            <person name="Fernie A.R."/>
            <person name="Wen W."/>
        </authorList>
    </citation>
    <scope>NUCLEOTIDE SEQUENCE [LARGE SCALE GENOMIC DNA]</scope>
    <source>
        <strain evidence="5">cv. G240</strain>
    </source>
</reference>
<dbReference type="Gene3D" id="3.90.550.10">
    <property type="entry name" value="Spore Coat Polysaccharide Biosynthesis Protein SpsA, Chain A"/>
    <property type="match status" value="1"/>
</dbReference>
<dbReference type="InterPro" id="IPR039741">
    <property type="entry name" value="UDP-sugar_pyrophosphorylase"/>
</dbReference>
<dbReference type="Gene3D" id="2.30.30.240">
    <property type="entry name" value="PRC-barrel domain"/>
    <property type="match status" value="1"/>
</dbReference>
<dbReference type="SUPFAM" id="SSF50447">
    <property type="entry name" value="Translation proteins"/>
    <property type="match status" value="1"/>
</dbReference>
<keyword evidence="1" id="KW-1133">Transmembrane helix</keyword>
<feature type="domain" description="RimM N-terminal" evidence="2">
    <location>
        <begin position="264"/>
        <end position="351"/>
    </location>
</feature>
<dbReference type="GO" id="GO:0005840">
    <property type="term" value="C:ribosome"/>
    <property type="evidence" value="ECO:0007669"/>
    <property type="project" value="InterPro"/>
</dbReference>
<dbReference type="InterPro" id="IPR011033">
    <property type="entry name" value="PRC_barrel-like_sf"/>
</dbReference>
<dbReference type="InterPro" id="IPR009000">
    <property type="entry name" value="Transl_B-barrel_sf"/>
</dbReference>
<dbReference type="Proteomes" id="UP000593564">
    <property type="component" value="Unassembled WGS sequence"/>
</dbReference>
<gene>
    <name evidence="4" type="ORF">HYC85_018098</name>
</gene>
<dbReference type="HAMAP" id="MF_00014">
    <property type="entry name" value="Ribosome_mat_RimM"/>
    <property type="match status" value="1"/>
</dbReference>
<dbReference type="SUPFAM" id="SSF53448">
    <property type="entry name" value="Nucleotide-diphospho-sugar transferases"/>
    <property type="match status" value="1"/>
</dbReference>
<dbReference type="InterPro" id="IPR036976">
    <property type="entry name" value="RimM_N_sf"/>
</dbReference>
<reference evidence="4 5" key="2">
    <citation type="submission" date="2020-07" db="EMBL/GenBank/DDBJ databases">
        <title>Genome assembly of wild tea tree DASZ reveals pedigree and selection history of tea varieties.</title>
        <authorList>
            <person name="Zhang W."/>
        </authorList>
    </citation>
    <scope>NUCLEOTIDE SEQUENCE [LARGE SCALE GENOMIC DNA]</scope>
    <source>
        <strain evidence="5">cv. G240</strain>
        <tissue evidence="4">Leaf</tissue>
    </source>
</reference>
<keyword evidence="5" id="KW-1185">Reference proteome</keyword>
<dbReference type="SUPFAM" id="SSF50346">
    <property type="entry name" value="PRC-barrel domain"/>
    <property type="match status" value="1"/>
</dbReference>
<evidence type="ECO:0000259" key="2">
    <source>
        <dbReference type="Pfam" id="PF01782"/>
    </source>
</evidence>
<evidence type="ECO:0000256" key="1">
    <source>
        <dbReference type="SAM" id="Phobius"/>
    </source>
</evidence>
<dbReference type="PANTHER" id="PTHR11952:SF10">
    <property type="entry name" value="16S RRNA PROCESSING PROTEIN RIMM FAMILY"/>
    <property type="match status" value="1"/>
</dbReference>
<evidence type="ECO:0008006" key="6">
    <source>
        <dbReference type="Google" id="ProtNLM"/>
    </source>
</evidence>
<dbReference type="Gene3D" id="2.40.30.60">
    <property type="entry name" value="RimM"/>
    <property type="match status" value="1"/>
</dbReference>
<dbReference type="InterPro" id="IPR011961">
    <property type="entry name" value="RimM"/>
</dbReference>
<feature type="domain" description="Ribosome maturation factor RimM PRC barrel" evidence="3">
    <location>
        <begin position="365"/>
        <end position="445"/>
    </location>
</feature>
<dbReference type="InterPro" id="IPR056792">
    <property type="entry name" value="PRC_RimM"/>
</dbReference>
<feature type="transmembrane region" description="Helical" evidence="1">
    <location>
        <begin position="820"/>
        <end position="845"/>
    </location>
</feature>